<accession>V5SHD4</accession>
<dbReference type="OrthoDB" id="2086138at2"/>
<dbReference type="KEGG" id="hni:W911_04545"/>
<dbReference type="AlphaFoldDB" id="V5SHD4"/>
<keyword evidence="4" id="KW-1185">Reference proteome</keyword>
<dbReference type="HOGENOM" id="CLU_979480_0_0_5"/>
<feature type="region of interest" description="Disordered" evidence="1">
    <location>
        <begin position="21"/>
        <end position="60"/>
    </location>
</feature>
<protein>
    <recommendedName>
        <fullName evidence="2">DUF5681 domain-containing protein</fullName>
    </recommendedName>
</protein>
<dbReference type="PATRIC" id="fig|1029756.8.peg.953"/>
<dbReference type="Pfam" id="PF18932">
    <property type="entry name" value="DUF5681"/>
    <property type="match status" value="1"/>
</dbReference>
<dbReference type="Proteomes" id="UP000018542">
    <property type="component" value="Chromosome"/>
</dbReference>
<evidence type="ECO:0000259" key="2">
    <source>
        <dbReference type="Pfam" id="PF18932"/>
    </source>
</evidence>
<gene>
    <name evidence="3" type="ORF">W911_04545</name>
</gene>
<dbReference type="STRING" id="1029756.W911_04545"/>
<name>V5SHD4_9HYPH</name>
<evidence type="ECO:0000256" key="1">
    <source>
        <dbReference type="SAM" id="MobiDB-lite"/>
    </source>
</evidence>
<sequence>MTKKELSEDIVTGVRKAVLEGVGYGKPPVHSRFQKGTSGNPNGRPRKRAAEPAPSDSGMRDAILAESRRLLSVHEKDGTSLKLSAREVVLRAQLKAAAQGNSYAQEYFLKRVERAEREEAQAIADENEIAHAYVAGCCAEIEAAVKDGRPEPQFLPHPDDIYFEPGKRYEIRGPATPEELDAVMRICKIRDVYVMHCATNAGVASNNYQIASEVLFIRGFEQFLPERLRLDDVYAQLYWYAAMPKRVVRDRILDACRDLGVVGAPDDCLELLRIDMGRCLAVCR</sequence>
<evidence type="ECO:0000313" key="3">
    <source>
        <dbReference type="EMBL" id="AHB49948.1"/>
    </source>
</evidence>
<reference evidence="3 4" key="1">
    <citation type="journal article" date="2014" name="Genome Announc.">
        <title>Complete Genome Sequence of Hyphomicrobium nitrativorans Strain NL23, a Denitrifying Bacterium Isolated from Biofilm of a Methanol-Fed Denitrification System Treating Seawater at the Montreal Biodome.</title>
        <authorList>
            <person name="Martineau C."/>
            <person name="Villeneuve C."/>
            <person name="Mauffrey F."/>
            <person name="Villemur R."/>
        </authorList>
    </citation>
    <scope>NUCLEOTIDE SEQUENCE [LARGE SCALE GENOMIC DNA]</scope>
    <source>
        <strain evidence="3">NL23</strain>
    </source>
</reference>
<organism evidence="3 4">
    <name type="scientific">Hyphomicrobium nitrativorans NL23</name>
    <dbReference type="NCBI Taxonomy" id="1029756"/>
    <lineage>
        <taxon>Bacteria</taxon>
        <taxon>Pseudomonadati</taxon>
        <taxon>Pseudomonadota</taxon>
        <taxon>Alphaproteobacteria</taxon>
        <taxon>Hyphomicrobiales</taxon>
        <taxon>Hyphomicrobiaceae</taxon>
        <taxon>Hyphomicrobium</taxon>
    </lineage>
</organism>
<dbReference type="RefSeq" id="WP_023786317.1">
    <property type="nucleotide sequence ID" value="NC_022997.1"/>
</dbReference>
<dbReference type="InterPro" id="IPR043736">
    <property type="entry name" value="DUF5681"/>
</dbReference>
<proteinExistence type="predicted"/>
<evidence type="ECO:0000313" key="4">
    <source>
        <dbReference type="Proteomes" id="UP000018542"/>
    </source>
</evidence>
<feature type="domain" description="DUF5681" evidence="2">
    <location>
        <begin position="30"/>
        <end position="116"/>
    </location>
</feature>
<dbReference type="EMBL" id="CP006912">
    <property type="protein sequence ID" value="AHB49948.1"/>
    <property type="molecule type" value="Genomic_DNA"/>
</dbReference>